<feature type="transmembrane region" description="Helical" evidence="6">
    <location>
        <begin position="342"/>
        <end position="366"/>
    </location>
</feature>
<dbReference type="PANTHER" id="PTHR23501:SF81">
    <property type="entry name" value="VACUOLAR BASIC AMINO ACID TRANSPORTER 2"/>
    <property type="match status" value="1"/>
</dbReference>
<feature type="transmembrane region" description="Helical" evidence="6">
    <location>
        <begin position="96"/>
        <end position="121"/>
    </location>
</feature>
<dbReference type="EMBL" id="JAQQWP010000006">
    <property type="protein sequence ID" value="KAK8114339.1"/>
    <property type="molecule type" value="Genomic_DNA"/>
</dbReference>
<gene>
    <name evidence="8" type="ORF">PG999_006408</name>
</gene>
<feature type="transmembrane region" description="Helical" evidence="6">
    <location>
        <begin position="378"/>
        <end position="398"/>
    </location>
</feature>
<feature type="region of interest" description="Disordered" evidence="5">
    <location>
        <begin position="1"/>
        <end position="47"/>
    </location>
</feature>
<feature type="transmembrane region" description="Helical" evidence="6">
    <location>
        <begin position="74"/>
        <end position="90"/>
    </location>
</feature>
<evidence type="ECO:0000313" key="9">
    <source>
        <dbReference type="Proteomes" id="UP001392437"/>
    </source>
</evidence>
<evidence type="ECO:0000256" key="3">
    <source>
        <dbReference type="ARBA" id="ARBA00022989"/>
    </source>
</evidence>
<dbReference type="SUPFAM" id="SSF103473">
    <property type="entry name" value="MFS general substrate transporter"/>
    <property type="match status" value="2"/>
</dbReference>
<evidence type="ECO:0000259" key="7">
    <source>
        <dbReference type="PROSITE" id="PS50850"/>
    </source>
</evidence>
<comment type="subcellular location">
    <subcellularLocation>
        <location evidence="1">Membrane</location>
        <topology evidence="1">Multi-pass membrane protein</topology>
    </subcellularLocation>
</comment>
<keyword evidence="4 6" id="KW-0472">Membrane</keyword>
<evidence type="ECO:0000256" key="4">
    <source>
        <dbReference type="ARBA" id="ARBA00023136"/>
    </source>
</evidence>
<feature type="transmembrane region" description="Helical" evidence="6">
    <location>
        <begin position="405"/>
        <end position="426"/>
    </location>
</feature>
<feature type="transmembrane region" description="Helical" evidence="6">
    <location>
        <begin position="270"/>
        <end position="291"/>
    </location>
</feature>
<keyword evidence="9" id="KW-1185">Reference proteome</keyword>
<feature type="transmembrane region" description="Helical" evidence="6">
    <location>
        <begin position="206"/>
        <end position="226"/>
    </location>
</feature>
<dbReference type="Pfam" id="PF07690">
    <property type="entry name" value="MFS_1"/>
    <property type="match status" value="1"/>
</dbReference>
<name>A0AAW0QVC6_9PEZI</name>
<dbReference type="InterPro" id="IPR020846">
    <property type="entry name" value="MFS_dom"/>
</dbReference>
<feature type="transmembrane region" description="Helical" evidence="6">
    <location>
        <begin position="141"/>
        <end position="161"/>
    </location>
</feature>
<dbReference type="Proteomes" id="UP001392437">
    <property type="component" value="Unassembled WGS sequence"/>
</dbReference>
<reference evidence="8 9" key="1">
    <citation type="submission" date="2023-01" db="EMBL/GenBank/DDBJ databases">
        <title>Analysis of 21 Apiospora genomes using comparative genomics revels a genus with tremendous synthesis potential of carbohydrate active enzymes and secondary metabolites.</title>
        <authorList>
            <person name="Sorensen T."/>
        </authorList>
    </citation>
    <scope>NUCLEOTIDE SEQUENCE [LARGE SCALE GENOMIC DNA]</scope>
    <source>
        <strain evidence="8 9">CBS 117206</strain>
    </source>
</reference>
<protein>
    <submittedName>
        <fullName evidence="8">Transporter</fullName>
    </submittedName>
</protein>
<feature type="domain" description="Major facilitator superfamily (MFS) profile" evidence="7">
    <location>
        <begin position="77"/>
        <end position="546"/>
    </location>
</feature>
<dbReference type="InterPro" id="IPR036259">
    <property type="entry name" value="MFS_trans_sf"/>
</dbReference>
<feature type="compositionally biased region" description="Basic and acidic residues" evidence="5">
    <location>
        <begin position="26"/>
        <end position="47"/>
    </location>
</feature>
<feature type="transmembrane region" description="Helical" evidence="6">
    <location>
        <begin position="515"/>
        <end position="536"/>
    </location>
</feature>
<dbReference type="GO" id="GO:0015174">
    <property type="term" value="F:basic amino acid transmembrane transporter activity"/>
    <property type="evidence" value="ECO:0007669"/>
    <property type="project" value="TreeGrafter"/>
</dbReference>
<feature type="transmembrane region" description="Helical" evidence="6">
    <location>
        <begin position="303"/>
        <end position="321"/>
    </location>
</feature>
<dbReference type="GO" id="GO:0000329">
    <property type="term" value="C:fungal-type vacuole membrane"/>
    <property type="evidence" value="ECO:0007669"/>
    <property type="project" value="TreeGrafter"/>
</dbReference>
<keyword evidence="3 6" id="KW-1133">Transmembrane helix</keyword>
<dbReference type="FunFam" id="1.20.1250.20:FF:000670">
    <property type="entry name" value="MFS general substrate transporter"/>
    <property type="match status" value="1"/>
</dbReference>
<dbReference type="PROSITE" id="PS50850">
    <property type="entry name" value="MFS"/>
    <property type="match status" value="1"/>
</dbReference>
<feature type="transmembrane region" description="Helical" evidence="6">
    <location>
        <begin position="232"/>
        <end position="250"/>
    </location>
</feature>
<keyword evidence="2 6" id="KW-0812">Transmembrane</keyword>
<comment type="caution">
    <text evidence="8">The sequence shown here is derived from an EMBL/GenBank/DDBJ whole genome shotgun (WGS) entry which is preliminary data.</text>
</comment>
<dbReference type="PANTHER" id="PTHR23501">
    <property type="entry name" value="MAJOR FACILITATOR SUPERFAMILY"/>
    <property type="match status" value="1"/>
</dbReference>
<proteinExistence type="predicted"/>
<evidence type="ECO:0000256" key="6">
    <source>
        <dbReference type="SAM" id="Phobius"/>
    </source>
</evidence>
<dbReference type="AlphaFoldDB" id="A0AAW0QVC6"/>
<accession>A0AAW0QVC6</accession>
<dbReference type="InterPro" id="IPR011701">
    <property type="entry name" value="MFS"/>
</dbReference>
<dbReference type="Gene3D" id="1.20.1250.20">
    <property type="entry name" value="MFS general substrate transporter like domains"/>
    <property type="match status" value="1"/>
</dbReference>
<evidence type="ECO:0000256" key="2">
    <source>
        <dbReference type="ARBA" id="ARBA00022692"/>
    </source>
</evidence>
<feature type="transmembrane region" description="Helical" evidence="6">
    <location>
        <begin position="173"/>
        <end position="194"/>
    </location>
</feature>
<evidence type="ECO:0000313" key="8">
    <source>
        <dbReference type="EMBL" id="KAK8114339.1"/>
    </source>
</evidence>
<organism evidence="8 9">
    <name type="scientific">Apiospora kogelbergensis</name>
    <dbReference type="NCBI Taxonomy" id="1337665"/>
    <lineage>
        <taxon>Eukaryota</taxon>
        <taxon>Fungi</taxon>
        <taxon>Dikarya</taxon>
        <taxon>Ascomycota</taxon>
        <taxon>Pezizomycotina</taxon>
        <taxon>Sordariomycetes</taxon>
        <taxon>Xylariomycetidae</taxon>
        <taxon>Amphisphaeriales</taxon>
        <taxon>Apiosporaceae</taxon>
        <taxon>Apiospora</taxon>
    </lineage>
</organism>
<sequence>MTEYTEPDASAASNSPSHGNGVVELSMRESLDLESHHDPRDSTEEAARNLLEPSEAAGDDAHAHHRRWTPPRNFVWIQVAIMSNVFLYGFDGTITAATYAVISSAFGATNTASWLTTSYLVTSTAFQPLYGRVSDLFGRRICFFFATVTFSLGCLGCGLAGDVVTLNCMRALTGLGGGGLMTMATIINSDMIPFKKRGMYQALQNGVTGFGYICGASLGGAIADTIGWRWCFVLQVPVSVFAFVVGWLAVEDPKVNLAVGSKTLRETWHVVDFSGALLLVTAVSVQLVGLSLGGNELPWSSPWVIGALLGSLVLFALFIRVEKRTKAIPMIPLRMLHGRLPILTQISNVCAGASAFAFLFVLPLFFQVVLLDSATQTGGRLVIPSLAVPIGGLVAGVVMSRWGRLLTLIRTGAILMALGNGLVASLRFEDSHWNKAHHAVSASTVYLIRSLGTVWGVSITSAIIQTTLSVRLPEALRDVPDKWTVVADVRHSVDALLHLPPDVQLKARHVYYSGLHYSFAASSACAVVALVAALAAREKGLRKTSS</sequence>
<evidence type="ECO:0000256" key="1">
    <source>
        <dbReference type="ARBA" id="ARBA00004141"/>
    </source>
</evidence>
<evidence type="ECO:0000256" key="5">
    <source>
        <dbReference type="SAM" id="MobiDB-lite"/>
    </source>
</evidence>